<dbReference type="EMBL" id="BMAO01028262">
    <property type="protein sequence ID" value="GFR23165.1"/>
    <property type="molecule type" value="Genomic_DNA"/>
</dbReference>
<evidence type="ECO:0000256" key="1">
    <source>
        <dbReference type="SAM" id="MobiDB-lite"/>
    </source>
</evidence>
<keyword evidence="3" id="KW-1185">Reference proteome</keyword>
<feature type="region of interest" description="Disordered" evidence="1">
    <location>
        <begin position="1"/>
        <end position="20"/>
    </location>
</feature>
<accession>A0A8X6HJ45</accession>
<dbReference type="AlphaFoldDB" id="A0A8X6HJ45"/>
<evidence type="ECO:0000313" key="2">
    <source>
        <dbReference type="EMBL" id="GFR23165.1"/>
    </source>
</evidence>
<dbReference type="OrthoDB" id="6418286at2759"/>
<gene>
    <name evidence="2" type="ORF">TNCT_129471</name>
</gene>
<sequence length="74" mass="8280">MYGRQHVQDIPRPGRPCRATTDENVRKVDGVNWRITIGEVAEELGIGHGSKLQACVFKNKRTVAFLIRSPSCKS</sequence>
<dbReference type="Proteomes" id="UP000887116">
    <property type="component" value="Unassembled WGS sequence"/>
</dbReference>
<organism evidence="2 3">
    <name type="scientific">Trichonephila clavata</name>
    <name type="common">Joro spider</name>
    <name type="synonym">Nephila clavata</name>
    <dbReference type="NCBI Taxonomy" id="2740835"/>
    <lineage>
        <taxon>Eukaryota</taxon>
        <taxon>Metazoa</taxon>
        <taxon>Ecdysozoa</taxon>
        <taxon>Arthropoda</taxon>
        <taxon>Chelicerata</taxon>
        <taxon>Arachnida</taxon>
        <taxon>Araneae</taxon>
        <taxon>Araneomorphae</taxon>
        <taxon>Entelegynae</taxon>
        <taxon>Araneoidea</taxon>
        <taxon>Nephilidae</taxon>
        <taxon>Trichonephila</taxon>
    </lineage>
</organism>
<protein>
    <submittedName>
        <fullName evidence="2">Uncharacterized protein</fullName>
    </submittedName>
</protein>
<reference evidence="2" key="1">
    <citation type="submission" date="2020-07" db="EMBL/GenBank/DDBJ databases">
        <title>Multicomponent nature underlies the extraordinary mechanical properties of spider dragline silk.</title>
        <authorList>
            <person name="Kono N."/>
            <person name="Nakamura H."/>
            <person name="Mori M."/>
            <person name="Yoshida Y."/>
            <person name="Ohtoshi R."/>
            <person name="Malay A.D."/>
            <person name="Moran D.A.P."/>
            <person name="Tomita M."/>
            <person name="Numata K."/>
            <person name="Arakawa K."/>
        </authorList>
    </citation>
    <scope>NUCLEOTIDE SEQUENCE</scope>
</reference>
<comment type="caution">
    <text evidence="2">The sequence shown here is derived from an EMBL/GenBank/DDBJ whole genome shotgun (WGS) entry which is preliminary data.</text>
</comment>
<name>A0A8X6HJ45_TRICU</name>
<evidence type="ECO:0000313" key="3">
    <source>
        <dbReference type="Proteomes" id="UP000887116"/>
    </source>
</evidence>
<proteinExistence type="predicted"/>